<gene>
    <name evidence="1" type="ORF">H9Q72_014503</name>
</gene>
<dbReference type="AlphaFoldDB" id="A0A9P7HJM3"/>
<evidence type="ECO:0000313" key="1">
    <source>
        <dbReference type="EMBL" id="KAG5745754.1"/>
    </source>
</evidence>
<proteinExistence type="predicted"/>
<feature type="non-terminal residue" evidence="1">
    <location>
        <position position="1"/>
    </location>
</feature>
<sequence>PPMYVEGEKLIINHDTITPGELRGFSGSGDEILYIGSPVEANNIDVMAVNLTTGARA</sequence>
<reference evidence="1" key="2">
    <citation type="submission" date="2020-10" db="EMBL/GenBank/DDBJ databases">
        <authorList>
            <person name="Peck L.D."/>
            <person name="Nowell R.W."/>
            <person name="Flood J."/>
            <person name="Ryan M.J."/>
            <person name="Barraclough T.G."/>
        </authorList>
    </citation>
    <scope>NUCLEOTIDE SEQUENCE</scope>
    <source>
        <strain evidence="1">IMI 127659i</strain>
    </source>
</reference>
<dbReference type="Proteomes" id="UP000750502">
    <property type="component" value="Unassembled WGS sequence"/>
</dbReference>
<evidence type="ECO:0000313" key="2">
    <source>
        <dbReference type="Proteomes" id="UP000750502"/>
    </source>
</evidence>
<protein>
    <submittedName>
        <fullName evidence="1">Uncharacterized protein</fullName>
    </submittedName>
</protein>
<reference evidence="1" key="1">
    <citation type="journal article" date="2020" name="bioRxiv">
        <title>Historical genomics reveals the evolutionary mechanisms behind multiple outbreaks of the host-specific coffee wilt pathogen Fusarium xylarioides.</title>
        <authorList>
            <person name="Peck D."/>
            <person name="Nowell R.W."/>
            <person name="Flood J."/>
            <person name="Ryan M.J."/>
            <person name="Barraclough T.G."/>
        </authorList>
    </citation>
    <scope>NUCLEOTIDE SEQUENCE</scope>
    <source>
        <strain evidence="1">IMI 127659i</strain>
    </source>
</reference>
<organism evidence="1 2">
    <name type="scientific">Fusarium xylarioides</name>
    <dbReference type="NCBI Taxonomy" id="221167"/>
    <lineage>
        <taxon>Eukaryota</taxon>
        <taxon>Fungi</taxon>
        <taxon>Dikarya</taxon>
        <taxon>Ascomycota</taxon>
        <taxon>Pezizomycotina</taxon>
        <taxon>Sordariomycetes</taxon>
        <taxon>Hypocreomycetidae</taxon>
        <taxon>Hypocreales</taxon>
        <taxon>Nectriaceae</taxon>
        <taxon>Fusarium</taxon>
        <taxon>Fusarium fujikuroi species complex</taxon>
    </lineage>
</organism>
<name>A0A9P7HJM3_9HYPO</name>
<keyword evidence="2" id="KW-1185">Reference proteome</keyword>
<accession>A0A9P7HJM3</accession>
<comment type="caution">
    <text evidence="1">The sequence shown here is derived from an EMBL/GenBank/DDBJ whole genome shotgun (WGS) entry which is preliminary data.</text>
</comment>
<dbReference type="EMBL" id="JADFTT010002869">
    <property type="protein sequence ID" value="KAG5745754.1"/>
    <property type="molecule type" value="Genomic_DNA"/>
</dbReference>
<dbReference type="OrthoDB" id="10265322at2759"/>